<comment type="catalytic activity">
    <reaction evidence="1">
        <text>S-ubiquitinyl-[E2 ubiquitin-conjugating enzyme]-L-cysteine + [acceptor protein]-L-lysine = [E2 ubiquitin-conjugating enzyme]-L-cysteine + N(6)-ubiquitinyl-[acceptor protein]-L-lysine.</text>
        <dbReference type="EC" id="2.3.2.27"/>
    </reaction>
</comment>
<gene>
    <name evidence="11" type="ORF">COCNU_05G007510</name>
</gene>
<keyword evidence="4" id="KW-0479">Metal-binding</keyword>
<dbReference type="EMBL" id="CM017876">
    <property type="protein sequence ID" value="KAG1342522.1"/>
    <property type="molecule type" value="Genomic_DNA"/>
</dbReference>
<accession>A0A8K0N1J0</accession>
<evidence type="ECO:0000256" key="5">
    <source>
        <dbReference type="ARBA" id="ARBA00022771"/>
    </source>
</evidence>
<feature type="domain" description="RING-type" evidence="10">
    <location>
        <begin position="134"/>
        <end position="180"/>
    </location>
</feature>
<keyword evidence="5 8" id="KW-0863">Zinc-finger</keyword>
<protein>
    <recommendedName>
        <fullName evidence="2">RING-type E3 ubiquitin transferase</fullName>
        <ecNumber evidence="2">2.3.2.27</ecNumber>
    </recommendedName>
</protein>
<dbReference type="PANTHER" id="PTHR15710:SF132">
    <property type="entry name" value="E3 UBIQUITIN-PROTEIN LIGASE MPSR1"/>
    <property type="match status" value="1"/>
</dbReference>
<dbReference type="SMART" id="SM00184">
    <property type="entry name" value="RING"/>
    <property type="match status" value="1"/>
</dbReference>
<evidence type="ECO:0000256" key="4">
    <source>
        <dbReference type="ARBA" id="ARBA00022723"/>
    </source>
</evidence>
<feature type="region of interest" description="Disordered" evidence="9">
    <location>
        <begin position="187"/>
        <end position="208"/>
    </location>
</feature>
<dbReference type="GO" id="GO:0005737">
    <property type="term" value="C:cytoplasm"/>
    <property type="evidence" value="ECO:0007669"/>
    <property type="project" value="TreeGrafter"/>
</dbReference>
<dbReference type="Pfam" id="PF13639">
    <property type="entry name" value="zf-RING_2"/>
    <property type="match status" value="1"/>
</dbReference>
<dbReference type="SUPFAM" id="SSF57850">
    <property type="entry name" value="RING/U-box"/>
    <property type="match status" value="1"/>
</dbReference>
<dbReference type="Gene3D" id="3.30.40.10">
    <property type="entry name" value="Zinc/RING finger domain, C3HC4 (zinc finger)"/>
    <property type="match status" value="1"/>
</dbReference>
<evidence type="ECO:0000256" key="8">
    <source>
        <dbReference type="PROSITE-ProRule" id="PRU00175"/>
    </source>
</evidence>
<evidence type="ECO:0000313" key="11">
    <source>
        <dbReference type="EMBL" id="KAG1342522.1"/>
    </source>
</evidence>
<dbReference type="Proteomes" id="UP000797356">
    <property type="component" value="Chromosome 5"/>
</dbReference>
<dbReference type="EC" id="2.3.2.27" evidence="2"/>
<dbReference type="FunFam" id="3.30.40.10:FF:000127">
    <property type="entry name" value="E3 ubiquitin-protein ligase RNF181"/>
    <property type="match status" value="1"/>
</dbReference>
<organism evidence="11 12">
    <name type="scientific">Cocos nucifera</name>
    <name type="common">Coconut palm</name>
    <dbReference type="NCBI Taxonomy" id="13894"/>
    <lineage>
        <taxon>Eukaryota</taxon>
        <taxon>Viridiplantae</taxon>
        <taxon>Streptophyta</taxon>
        <taxon>Embryophyta</taxon>
        <taxon>Tracheophyta</taxon>
        <taxon>Spermatophyta</taxon>
        <taxon>Magnoliopsida</taxon>
        <taxon>Liliopsida</taxon>
        <taxon>Arecaceae</taxon>
        <taxon>Arecoideae</taxon>
        <taxon>Cocoseae</taxon>
        <taxon>Attaleinae</taxon>
        <taxon>Cocos</taxon>
    </lineage>
</organism>
<reference evidence="11" key="1">
    <citation type="journal article" date="2017" name="Gigascience">
        <title>The genome draft of coconut (Cocos nucifera).</title>
        <authorList>
            <person name="Xiao Y."/>
            <person name="Xu P."/>
            <person name="Fan H."/>
            <person name="Baudouin L."/>
            <person name="Xia W."/>
            <person name="Bocs S."/>
            <person name="Xu J."/>
            <person name="Li Q."/>
            <person name="Guo A."/>
            <person name="Zhou L."/>
            <person name="Li J."/>
            <person name="Wu Y."/>
            <person name="Ma Z."/>
            <person name="Armero A."/>
            <person name="Issali A.E."/>
            <person name="Liu N."/>
            <person name="Peng M."/>
            <person name="Yang Y."/>
        </authorList>
    </citation>
    <scope>NUCLEOTIDE SEQUENCE</scope>
    <source>
        <tissue evidence="11">Spear leaf of Hainan Tall coconut</tissue>
    </source>
</reference>
<proteinExistence type="predicted"/>
<dbReference type="InterPro" id="IPR001841">
    <property type="entry name" value="Znf_RING"/>
</dbReference>
<dbReference type="InterPro" id="IPR013083">
    <property type="entry name" value="Znf_RING/FYVE/PHD"/>
</dbReference>
<evidence type="ECO:0000256" key="9">
    <source>
        <dbReference type="SAM" id="MobiDB-lite"/>
    </source>
</evidence>
<dbReference type="GO" id="GO:0008270">
    <property type="term" value="F:zinc ion binding"/>
    <property type="evidence" value="ECO:0007669"/>
    <property type="project" value="UniProtKB-KW"/>
</dbReference>
<reference evidence="11" key="2">
    <citation type="submission" date="2019-07" db="EMBL/GenBank/DDBJ databases">
        <authorList>
            <person name="Yang Y."/>
            <person name="Bocs S."/>
            <person name="Baudouin L."/>
        </authorList>
    </citation>
    <scope>NUCLEOTIDE SEQUENCE</scope>
    <source>
        <tissue evidence="11">Spear leaf of Hainan Tall coconut</tissue>
    </source>
</reference>
<dbReference type="OrthoDB" id="8062037at2759"/>
<dbReference type="PANTHER" id="PTHR15710">
    <property type="entry name" value="E3 UBIQUITIN-PROTEIN LIGASE PRAJA"/>
    <property type="match status" value="1"/>
</dbReference>
<feature type="compositionally biased region" description="Low complexity" evidence="9">
    <location>
        <begin position="1"/>
        <end position="14"/>
    </location>
</feature>
<keyword evidence="3" id="KW-0808">Transferase</keyword>
<evidence type="ECO:0000256" key="1">
    <source>
        <dbReference type="ARBA" id="ARBA00000900"/>
    </source>
</evidence>
<name>A0A8K0N1J0_COCNU</name>
<dbReference type="PROSITE" id="PS50089">
    <property type="entry name" value="ZF_RING_2"/>
    <property type="match status" value="1"/>
</dbReference>
<evidence type="ECO:0000256" key="6">
    <source>
        <dbReference type="ARBA" id="ARBA00022786"/>
    </source>
</evidence>
<comment type="caution">
    <text evidence="11">The sequence shown here is derived from an EMBL/GenBank/DDBJ whole genome shotgun (WGS) entry which is preliminary data.</text>
</comment>
<keyword evidence="12" id="KW-1185">Reference proteome</keyword>
<evidence type="ECO:0000259" key="10">
    <source>
        <dbReference type="PROSITE" id="PS50089"/>
    </source>
</evidence>
<keyword evidence="6" id="KW-0833">Ubl conjugation pathway</keyword>
<evidence type="ECO:0000256" key="2">
    <source>
        <dbReference type="ARBA" id="ARBA00012483"/>
    </source>
</evidence>
<evidence type="ECO:0000313" key="12">
    <source>
        <dbReference type="Proteomes" id="UP000797356"/>
    </source>
</evidence>
<dbReference type="GO" id="GO:0061630">
    <property type="term" value="F:ubiquitin protein ligase activity"/>
    <property type="evidence" value="ECO:0007669"/>
    <property type="project" value="UniProtKB-EC"/>
</dbReference>
<sequence>MAAESETEAANAEQQMREAAAESESEVANAEQRVSEVAGGGERRRFFPIFVGVMGPPPPADGGPAPPPDRIVLVNPLTQGMVVLQGDPELVAELLSGRGGGGGGSGGPPPASRASIEAMKMVEVGQEGEEVGECPVCLDELAGAAEEEAAVVKEMPCRHRFHGQCIEKWLGMHGSCPICRFRMPVEEEGDSKKGGGSGGEEGEAEEERRRRREDIFVFNITILEWFKISNLNDKYPIIGLDGDLDSEDGLESLSSRIIVVYLILLS</sequence>
<feature type="region of interest" description="Disordered" evidence="9">
    <location>
        <begin position="1"/>
        <end position="39"/>
    </location>
</feature>
<dbReference type="GO" id="GO:0016567">
    <property type="term" value="P:protein ubiquitination"/>
    <property type="evidence" value="ECO:0007669"/>
    <property type="project" value="TreeGrafter"/>
</dbReference>
<evidence type="ECO:0000256" key="7">
    <source>
        <dbReference type="ARBA" id="ARBA00022833"/>
    </source>
</evidence>
<evidence type="ECO:0000256" key="3">
    <source>
        <dbReference type="ARBA" id="ARBA00022679"/>
    </source>
</evidence>
<dbReference type="AlphaFoldDB" id="A0A8K0N1J0"/>
<keyword evidence="7" id="KW-0862">Zinc</keyword>